<sequence length="256" mass="27581">MDFATIVGIIAGSILVATAIFLGGDFMLFVDVQSMLLVVGGAMAATIIRFPLSGVMGALAVGAKVAFTQRKTEPREVIDEISTLADVVRRKGPLGLESVEVKNEFLAQGIQYIADGYEEGFIRESLERERDLYLERLEDGQRIFKAIGDSAPAFGMIGTLVGLVQMLANMDDPSSIGPAMAVALLTTLYGALISNLVALPICDKLALKAKIEEVNQTLVLDGIMQIREGKSPQLIREMLKAYIPEKHRAEIAALAV</sequence>
<dbReference type="PANTHER" id="PTHR30433">
    <property type="entry name" value="CHEMOTAXIS PROTEIN MOTA"/>
    <property type="match status" value="1"/>
</dbReference>
<dbReference type="GO" id="GO:0071978">
    <property type="term" value="P:bacterial-type flagellum-dependent swarming motility"/>
    <property type="evidence" value="ECO:0007669"/>
    <property type="project" value="InterPro"/>
</dbReference>
<comment type="similarity">
    <text evidence="2">Belongs to the MotA family.</text>
</comment>
<keyword evidence="7 9" id="KW-1133">Transmembrane helix</keyword>
<dbReference type="Pfam" id="PF01618">
    <property type="entry name" value="MotA_ExbB"/>
    <property type="match status" value="1"/>
</dbReference>
<evidence type="ECO:0000256" key="3">
    <source>
        <dbReference type="ARBA" id="ARBA00022448"/>
    </source>
</evidence>
<dbReference type="OrthoDB" id="9806929at2"/>
<evidence type="ECO:0000256" key="7">
    <source>
        <dbReference type="ARBA" id="ARBA00022989"/>
    </source>
</evidence>
<dbReference type="RefSeq" id="WP_023432822.1">
    <property type="nucleotide sequence ID" value="NZ_AWXZ01000035.1"/>
</dbReference>
<feature type="transmembrane region" description="Helical" evidence="9">
    <location>
        <begin position="180"/>
        <end position="202"/>
    </location>
</feature>
<evidence type="ECO:0000256" key="8">
    <source>
        <dbReference type="ARBA" id="ARBA00023136"/>
    </source>
</evidence>
<evidence type="ECO:0000256" key="5">
    <source>
        <dbReference type="ARBA" id="ARBA00022692"/>
    </source>
</evidence>
<name>V4RFU0_9HYPH</name>
<keyword evidence="11" id="KW-0966">Cell projection</keyword>
<feature type="transmembrane region" description="Helical" evidence="9">
    <location>
        <begin position="7"/>
        <end position="30"/>
    </location>
</feature>
<keyword evidence="4" id="KW-1003">Cell membrane</keyword>
<dbReference type="InterPro" id="IPR002898">
    <property type="entry name" value="MotA_ExbB_proton_chnl"/>
</dbReference>
<protein>
    <submittedName>
        <fullName evidence="11">Flagellar motor rotation protein MotA</fullName>
    </submittedName>
</protein>
<evidence type="ECO:0000256" key="9">
    <source>
        <dbReference type="SAM" id="Phobius"/>
    </source>
</evidence>
<feature type="transmembrane region" description="Helical" evidence="9">
    <location>
        <begin position="151"/>
        <end position="168"/>
    </location>
</feature>
<accession>V4RFU0</accession>
<organism evidence="11 12">
    <name type="scientific">Lutibaculum baratangense AMV1</name>
    <dbReference type="NCBI Taxonomy" id="631454"/>
    <lineage>
        <taxon>Bacteria</taxon>
        <taxon>Pseudomonadati</taxon>
        <taxon>Pseudomonadota</taxon>
        <taxon>Alphaproteobacteria</taxon>
        <taxon>Hyphomicrobiales</taxon>
        <taxon>Tepidamorphaceae</taxon>
        <taxon>Lutibaculum</taxon>
    </lineage>
</organism>
<proteinExistence type="inferred from homology"/>
<dbReference type="GO" id="GO:0005886">
    <property type="term" value="C:plasma membrane"/>
    <property type="evidence" value="ECO:0007669"/>
    <property type="project" value="UniProtKB-SubCell"/>
</dbReference>
<dbReference type="PROSITE" id="PS01307">
    <property type="entry name" value="MOTA"/>
    <property type="match status" value="1"/>
</dbReference>
<evidence type="ECO:0000313" key="11">
    <source>
        <dbReference type="EMBL" id="ESR24244.1"/>
    </source>
</evidence>
<evidence type="ECO:0000256" key="4">
    <source>
        <dbReference type="ARBA" id="ARBA00022475"/>
    </source>
</evidence>
<evidence type="ECO:0000256" key="2">
    <source>
        <dbReference type="ARBA" id="ARBA00008038"/>
    </source>
</evidence>
<feature type="transmembrane region" description="Helical" evidence="9">
    <location>
        <begin position="36"/>
        <end position="61"/>
    </location>
</feature>
<keyword evidence="3" id="KW-0813">Transport</keyword>
<dbReference type="AlphaFoldDB" id="V4RFU0"/>
<dbReference type="PATRIC" id="fig|631454.5.peg.2662"/>
<gene>
    <name evidence="11" type="ORF">N177_2693</name>
</gene>
<evidence type="ECO:0000256" key="6">
    <source>
        <dbReference type="ARBA" id="ARBA00022779"/>
    </source>
</evidence>
<reference evidence="11 12" key="1">
    <citation type="journal article" date="2014" name="Genome Announc.">
        <title>Draft Genome Sequence of Lutibaculum baratangense Strain AMV1T, Isolated from a Mud Volcano in Andamans, India.</title>
        <authorList>
            <person name="Singh A."/>
            <person name="Sreenivas A."/>
            <person name="Sathyanarayana Reddy G."/>
            <person name="Pinnaka A.K."/>
            <person name="Shivaji S."/>
        </authorList>
    </citation>
    <scope>NUCLEOTIDE SEQUENCE [LARGE SCALE GENOMIC DNA]</scope>
    <source>
        <strain evidence="11 12">AMV1</strain>
    </source>
</reference>
<keyword evidence="8 9" id="KW-0472">Membrane</keyword>
<dbReference type="eggNOG" id="COG1291">
    <property type="taxonomic scope" value="Bacteria"/>
</dbReference>
<dbReference type="EMBL" id="AWXZ01000035">
    <property type="protein sequence ID" value="ESR24244.1"/>
    <property type="molecule type" value="Genomic_DNA"/>
</dbReference>
<dbReference type="InterPro" id="IPR000540">
    <property type="entry name" value="Flag_MotA_CS"/>
</dbReference>
<dbReference type="InterPro" id="IPR047055">
    <property type="entry name" value="MotA-like"/>
</dbReference>
<keyword evidence="11" id="KW-0969">Cilium</keyword>
<keyword evidence="12" id="KW-1185">Reference proteome</keyword>
<feature type="domain" description="MotA/TolQ/ExbB proton channel" evidence="10">
    <location>
        <begin position="100"/>
        <end position="212"/>
    </location>
</feature>
<keyword evidence="5 9" id="KW-0812">Transmembrane</keyword>
<keyword evidence="11" id="KW-0282">Flagellum</keyword>
<dbReference type="STRING" id="631454.N177_2693"/>
<dbReference type="GO" id="GO:0006935">
    <property type="term" value="P:chemotaxis"/>
    <property type="evidence" value="ECO:0007669"/>
    <property type="project" value="InterPro"/>
</dbReference>
<dbReference type="PANTHER" id="PTHR30433:SF2">
    <property type="entry name" value="MOTILITY PROTEIN A"/>
    <property type="match status" value="1"/>
</dbReference>
<comment type="subcellular location">
    <subcellularLocation>
        <location evidence="1">Cell membrane</location>
        <topology evidence="1">Multi-pass membrane protein</topology>
    </subcellularLocation>
</comment>
<comment type="caution">
    <text evidence="11">The sequence shown here is derived from an EMBL/GenBank/DDBJ whole genome shotgun (WGS) entry which is preliminary data.</text>
</comment>
<keyword evidence="6" id="KW-0283">Flagellar rotation</keyword>
<evidence type="ECO:0000256" key="1">
    <source>
        <dbReference type="ARBA" id="ARBA00004651"/>
    </source>
</evidence>
<dbReference type="Proteomes" id="UP000017819">
    <property type="component" value="Unassembled WGS sequence"/>
</dbReference>
<evidence type="ECO:0000313" key="12">
    <source>
        <dbReference type="Proteomes" id="UP000017819"/>
    </source>
</evidence>
<evidence type="ECO:0000259" key="10">
    <source>
        <dbReference type="Pfam" id="PF01618"/>
    </source>
</evidence>